<dbReference type="Pfam" id="PF05721">
    <property type="entry name" value="PhyH"/>
    <property type="match status" value="1"/>
</dbReference>
<protein>
    <recommendedName>
        <fullName evidence="4">Phytanoyl-CoA dioxygenase</fullName>
    </recommendedName>
</protein>
<name>A0ABP0V8N5_9BRYO</name>
<organism evidence="2 3">
    <name type="scientific">Sphagnum jensenii</name>
    <dbReference type="NCBI Taxonomy" id="128206"/>
    <lineage>
        <taxon>Eukaryota</taxon>
        <taxon>Viridiplantae</taxon>
        <taxon>Streptophyta</taxon>
        <taxon>Embryophyta</taxon>
        <taxon>Bryophyta</taxon>
        <taxon>Sphagnophytina</taxon>
        <taxon>Sphagnopsida</taxon>
        <taxon>Sphagnales</taxon>
        <taxon>Sphagnaceae</taxon>
        <taxon>Sphagnum</taxon>
    </lineage>
</organism>
<evidence type="ECO:0008006" key="4">
    <source>
        <dbReference type="Google" id="ProtNLM"/>
    </source>
</evidence>
<sequence length="283" mass="32445">MKPIVKDPASEKKLIDDGYIVVPFLSQEETADLKNFYYQFNSDKLEGMSATAHLPDIDRRMEMNNFIKKVFERAIAQTFINATALGGSFIAKGKGKNGTLTPHQDWNIVDELQFRSFNIWVPLVDLNENNGAICIMPGSHTWIQSYRSSNIGSAYHNVEPQLWERMTRLDMRAGEALIYDHRLIHASGENKTDKIRLAAVFGIIPDEASMLYYHKMDDKTVEIYESNKEFFLYENIFEGPKKLKRVGQVPYDFPSITVQQLDRFEKGPEIGLLGRLRAMLKLA</sequence>
<gene>
    <name evidence="2" type="ORF">CSSPJE1EN1_LOCUS25228</name>
</gene>
<reference evidence="2" key="1">
    <citation type="submission" date="2024-02" db="EMBL/GenBank/DDBJ databases">
        <authorList>
            <consortium name="ELIXIR-Norway"/>
            <consortium name="Elixir Norway"/>
        </authorList>
    </citation>
    <scope>NUCLEOTIDE SEQUENCE</scope>
</reference>
<evidence type="ECO:0000313" key="2">
    <source>
        <dbReference type="EMBL" id="CAK9249850.1"/>
    </source>
</evidence>
<evidence type="ECO:0000256" key="1">
    <source>
        <dbReference type="ARBA" id="ARBA00001962"/>
    </source>
</evidence>
<keyword evidence="3" id="KW-1185">Reference proteome</keyword>
<comment type="cofactor">
    <cofactor evidence="1">
        <name>Fe cation</name>
        <dbReference type="ChEBI" id="CHEBI:24875"/>
    </cofactor>
</comment>
<evidence type="ECO:0000313" key="3">
    <source>
        <dbReference type="Proteomes" id="UP001497444"/>
    </source>
</evidence>
<dbReference type="PANTHER" id="PTHR20883:SF48">
    <property type="entry name" value="ECTOINE DIOXYGENASE"/>
    <property type="match status" value="1"/>
</dbReference>
<accession>A0ABP0V8N5</accession>
<dbReference type="Gene3D" id="2.60.120.620">
    <property type="entry name" value="q2cbj1_9rhob like domain"/>
    <property type="match status" value="1"/>
</dbReference>
<dbReference type="SUPFAM" id="SSF51197">
    <property type="entry name" value="Clavaminate synthase-like"/>
    <property type="match status" value="1"/>
</dbReference>
<dbReference type="Proteomes" id="UP001497444">
    <property type="component" value="Unassembled WGS sequence"/>
</dbReference>
<dbReference type="InterPro" id="IPR008775">
    <property type="entry name" value="Phytyl_CoA_dOase-like"/>
</dbReference>
<dbReference type="EMBL" id="CAXAQS010000056">
    <property type="protein sequence ID" value="CAK9249850.1"/>
    <property type="molecule type" value="Genomic_DNA"/>
</dbReference>
<dbReference type="PANTHER" id="PTHR20883">
    <property type="entry name" value="PHYTANOYL-COA DIOXYGENASE DOMAIN CONTAINING 1"/>
    <property type="match status" value="1"/>
</dbReference>
<comment type="caution">
    <text evidence="2">The sequence shown here is derived from an EMBL/GenBank/DDBJ whole genome shotgun (WGS) entry which is preliminary data.</text>
</comment>
<proteinExistence type="predicted"/>